<dbReference type="AlphaFoldDB" id="A0A0D9VDU3"/>
<keyword evidence="10" id="KW-0456">Lyase</keyword>
<dbReference type="GO" id="GO:0006633">
    <property type="term" value="P:fatty acid biosynthetic process"/>
    <property type="evidence" value="ECO:0007669"/>
    <property type="project" value="UniProtKB-KW"/>
</dbReference>
<evidence type="ECO:0000256" key="4">
    <source>
        <dbReference type="ARBA" id="ARBA00022723"/>
    </source>
</evidence>
<dbReference type="GO" id="GO:0016125">
    <property type="term" value="P:sterol metabolic process"/>
    <property type="evidence" value="ECO:0007669"/>
    <property type="project" value="TreeGrafter"/>
</dbReference>
<sequence>MDLQTSLLPSMAPPQANSGEESKLSPSGLPIREIPGGYGVPFLSPLRDRLDYYYFQGVEEYFRSRVARHGGATVLRVNMPPGPFLAGDSRVVALLDARSFRVLLDAGAVDKRDTLDGTYVPSLSLFGGHRPLAFLDASDPRHAAIKRVVMSLAAARTPRHVAPAFRAAFDAVFDAVESGLAAGGGVEFNKVNMNQMLDFTCAALFGGVPPSKAMGEGAVKKAVKWLIFQIHPIASKIVKPWPLEDLLLHTFRLPHFLIRRDYADLTSYFSAAAASILDDAEKHNQIPRDELLHNLIFLTIFNAYGGFKIFLPHLLKWLARAGPDLHAKLAAEVRATVDNDVIITVSDVERMPLVKSVVWESLRMNPPVEFQYGRARRDMVVESHDAAYWVREGEMLFGYQPLATRDARVFDRAGEFVPDRFVGDGEEVRRLLEHVVWSNGAENGAATEGNKQCPGKDMVVLVGRLMVAEFFRRYDTFVAGVVEMPLEPVVTFTSLTRAGAGAGGARA</sequence>
<dbReference type="FunFam" id="1.10.630.10:FF:000024">
    <property type="entry name" value="Allene oxide synthase, chloroplastic"/>
    <property type="match status" value="1"/>
</dbReference>
<dbReference type="HOGENOM" id="CLU_045757_0_0_1"/>
<protein>
    <recommendedName>
        <fullName evidence="13">hydroperoxide dehydratase</fullName>
        <ecNumber evidence="13">4.2.1.92</ecNumber>
    </recommendedName>
</protein>
<evidence type="ECO:0000256" key="8">
    <source>
        <dbReference type="ARBA" id="ARBA00023098"/>
    </source>
</evidence>
<dbReference type="eggNOG" id="ENOG502QQNS">
    <property type="taxonomic scope" value="Eukaryota"/>
</dbReference>
<evidence type="ECO:0000256" key="10">
    <source>
        <dbReference type="ARBA" id="ARBA00023239"/>
    </source>
</evidence>
<evidence type="ECO:0000256" key="11">
    <source>
        <dbReference type="ARBA" id="ARBA00057103"/>
    </source>
</evidence>
<dbReference type="SUPFAM" id="SSF48264">
    <property type="entry name" value="Cytochrome P450"/>
    <property type="match status" value="1"/>
</dbReference>
<evidence type="ECO:0000256" key="13">
    <source>
        <dbReference type="ARBA" id="ARBA00067081"/>
    </source>
</evidence>
<dbReference type="GO" id="GO:0020037">
    <property type="term" value="F:heme binding"/>
    <property type="evidence" value="ECO:0007669"/>
    <property type="project" value="InterPro"/>
</dbReference>
<keyword evidence="9" id="KW-0275">Fatty acid biosynthesis</keyword>
<evidence type="ECO:0000313" key="16">
    <source>
        <dbReference type="Proteomes" id="UP000032180"/>
    </source>
</evidence>
<evidence type="ECO:0000313" key="15">
    <source>
        <dbReference type="EnsemblPlants" id="LPERR02G07680.1"/>
    </source>
</evidence>
<keyword evidence="4" id="KW-0479">Metal-binding</keyword>
<reference evidence="15 16" key="1">
    <citation type="submission" date="2012-08" db="EMBL/GenBank/DDBJ databases">
        <title>Oryza genome evolution.</title>
        <authorList>
            <person name="Wing R.A."/>
        </authorList>
    </citation>
    <scope>NUCLEOTIDE SEQUENCE</scope>
</reference>
<dbReference type="Gene3D" id="1.10.630.10">
    <property type="entry name" value="Cytochrome P450"/>
    <property type="match status" value="1"/>
</dbReference>
<dbReference type="Gramene" id="LPERR02G07680.1">
    <property type="protein sequence ID" value="LPERR02G07680.1"/>
    <property type="gene ID" value="LPERR02G07680"/>
</dbReference>
<keyword evidence="8" id="KW-0443">Lipid metabolism</keyword>
<proteinExistence type="inferred from homology"/>
<dbReference type="PANTHER" id="PTHR24286">
    <property type="entry name" value="CYTOCHROME P450 26"/>
    <property type="match status" value="1"/>
</dbReference>
<dbReference type="EnsemblPlants" id="LPERR02G07680.1">
    <property type="protein sequence ID" value="LPERR02G07680.1"/>
    <property type="gene ID" value="LPERR02G07680"/>
</dbReference>
<dbReference type="GO" id="GO:0005506">
    <property type="term" value="F:iron ion binding"/>
    <property type="evidence" value="ECO:0007669"/>
    <property type="project" value="InterPro"/>
</dbReference>
<dbReference type="EC" id="4.2.1.92" evidence="13"/>
<evidence type="ECO:0000256" key="12">
    <source>
        <dbReference type="ARBA" id="ARBA00060657"/>
    </source>
</evidence>
<dbReference type="InterPro" id="IPR001128">
    <property type="entry name" value="Cyt_P450"/>
</dbReference>
<evidence type="ECO:0000256" key="7">
    <source>
        <dbReference type="ARBA" id="ARBA00023004"/>
    </source>
</evidence>
<feature type="region of interest" description="Disordered" evidence="14">
    <location>
        <begin position="1"/>
        <end position="28"/>
    </location>
</feature>
<evidence type="ECO:0000256" key="9">
    <source>
        <dbReference type="ARBA" id="ARBA00023160"/>
    </source>
</evidence>
<accession>A0A0D9VDU3</accession>
<dbReference type="GO" id="GO:0016705">
    <property type="term" value="F:oxidoreductase activity, acting on paired donors, with incorporation or reduction of molecular oxygen"/>
    <property type="evidence" value="ECO:0007669"/>
    <property type="project" value="InterPro"/>
</dbReference>
<dbReference type="GO" id="GO:0031408">
    <property type="term" value="P:oxylipin biosynthetic process"/>
    <property type="evidence" value="ECO:0007669"/>
    <property type="project" value="UniProtKB-KW"/>
</dbReference>
<reference evidence="15" key="3">
    <citation type="submission" date="2015-04" db="UniProtKB">
        <authorList>
            <consortium name="EnsemblPlants"/>
        </authorList>
    </citation>
    <scope>IDENTIFICATION</scope>
</reference>
<keyword evidence="16" id="KW-1185">Reference proteome</keyword>
<reference evidence="16" key="2">
    <citation type="submission" date="2013-12" db="EMBL/GenBank/DDBJ databases">
        <authorList>
            <person name="Yu Y."/>
            <person name="Lee S."/>
            <person name="de Baynast K."/>
            <person name="Wissotski M."/>
            <person name="Liu L."/>
            <person name="Talag J."/>
            <person name="Goicoechea J."/>
            <person name="Angelova A."/>
            <person name="Jetty R."/>
            <person name="Kudrna D."/>
            <person name="Golser W."/>
            <person name="Rivera L."/>
            <person name="Zhang J."/>
            <person name="Wing R."/>
        </authorList>
    </citation>
    <scope>NUCLEOTIDE SEQUENCE</scope>
</reference>
<evidence type="ECO:0000256" key="5">
    <source>
        <dbReference type="ARBA" id="ARBA00022767"/>
    </source>
</evidence>
<dbReference type="STRING" id="77586.A0A0D9VDU3"/>
<evidence type="ECO:0000256" key="3">
    <source>
        <dbReference type="ARBA" id="ARBA00022617"/>
    </source>
</evidence>
<dbReference type="GO" id="GO:0004497">
    <property type="term" value="F:monooxygenase activity"/>
    <property type="evidence" value="ECO:0007669"/>
    <property type="project" value="InterPro"/>
</dbReference>
<dbReference type="Pfam" id="PF00067">
    <property type="entry name" value="p450"/>
    <property type="match status" value="1"/>
</dbReference>
<organism evidence="15 16">
    <name type="scientific">Leersia perrieri</name>
    <dbReference type="NCBI Taxonomy" id="77586"/>
    <lineage>
        <taxon>Eukaryota</taxon>
        <taxon>Viridiplantae</taxon>
        <taxon>Streptophyta</taxon>
        <taxon>Embryophyta</taxon>
        <taxon>Tracheophyta</taxon>
        <taxon>Spermatophyta</taxon>
        <taxon>Magnoliopsida</taxon>
        <taxon>Liliopsida</taxon>
        <taxon>Poales</taxon>
        <taxon>Poaceae</taxon>
        <taxon>BOP clade</taxon>
        <taxon>Oryzoideae</taxon>
        <taxon>Oryzeae</taxon>
        <taxon>Oryzinae</taxon>
        <taxon>Leersia</taxon>
    </lineage>
</organism>
<dbReference type="CDD" id="cd11071">
    <property type="entry name" value="CYP74"/>
    <property type="match status" value="1"/>
</dbReference>
<keyword evidence="2" id="KW-0444">Lipid biosynthesis</keyword>
<dbReference type="Proteomes" id="UP000032180">
    <property type="component" value="Chromosome 2"/>
</dbReference>
<keyword evidence="3" id="KW-0349">Heme</keyword>
<keyword evidence="5" id="KW-0925">Oxylipin biosynthesis</keyword>
<dbReference type="GO" id="GO:0009978">
    <property type="term" value="F:allene oxide synthase activity"/>
    <property type="evidence" value="ECO:0007669"/>
    <property type="project" value="UniProtKB-EC"/>
</dbReference>
<keyword evidence="7" id="KW-0408">Iron</keyword>
<comment type="pathway">
    <text evidence="12">Lipid metabolism; oxylipin biosynthesis.</text>
</comment>
<name>A0A0D9VDU3_9ORYZ</name>
<dbReference type="InterPro" id="IPR036396">
    <property type="entry name" value="Cyt_P450_sf"/>
</dbReference>
<keyword evidence="6" id="KW-0276">Fatty acid metabolism</keyword>
<evidence type="ECO:0000256" key="2">
    <source>
        <dbReference type="ARBA" id="ARBA00022516"/>
    </source>
</evidence>
<dbReference type="PANTHER" id="PTHR24286:SF365">
    <property type="entry name" value="ALLENE OXIDE SYNTHASE 3"/>
    <property type="match status" value="1"/>
</dbReference>
<evidence type="ECO:0000256" key="1">
    <source>
        <dbReference type="ARBA" id="ARBA00010617"/>
    </source>
</evidence>
<comment type="function">
    <text evidence="11">Involved in the biosynthesis of jasmonic acid, a growth regulator that is implicated also as a signaling molecule in plant defense. Converts 13-hydroperoxylinolenic acid to 12,13-epoxylinolenic acid.</text>
</comment>
<evidence type="ECO:0000256" key="6">
    <source>
        <dbReference type="ARBA" id="ARBA00022832"/>
    </source>
</evidence>
<comment type="similarity">
    <text evidence="1">Belongs to the cytochrome P450 family.</text>
</comment>
<evidence type="ECO:0000256" key="14">
    <source>
        <dbReference type="SAM" id="MobiDB-lite"/>
    </source>
</evidence>